<dbReference type="Proteomes" id="UP000521943">
    <property type="component" value="Unassembled WGS sequence"/>
</dbReference>
<dbReference type="AlphaFoldDB" id="A0A8H6HZT5"/>
<comment type="caution">
    <text evidence="2">The sequence shown here is derived from an EMBL/GenBank/DDBJ whole genome shotgun (WGS) entry which is preliminary data.</text>
</comment>
<reference evidence="2 3" key="1">
    <citation type="submission" date="2020-07" db="EMBL/GenBank/DDBJ databases">
        <title>Comparative genomics of pyrophilous fungi reveals a link between fire events and developmental genes.</title>
        <authorList>
            <consortium name="DOE Joint Genome Institute"/>
            <person name="Steindorff A.S."/>
            <person name="Carver A."/>
            <person name="Calhoun S."/>
            <person name="Stillman K."/>
            <person name="Liu H."/>
            <person name="Lipzen A."/>
            <person name="Pangilinan J."/>
            <person name="Labutti K."/>
            <person name="Bruns T.D."/>
            <person name="Grigoriev I.V."/>
        </authorList>
    </citation>
    <scope>NUCLEOTIDE SEQUENCE [LARGE SCALE GENOMIC DNA]</scope>
    <source>
        <strain evidence="2 3">CBS 144469</strain>
    </source>
</reference>
<gene>
    <name evidence="2" type="ORF">DFP72DRAFT_1045329</name>
</gene>
<evidence type="ECO:0000313" key="3">
    <source>
        <dbReference type="Proteomes" id="UP000521943"/>
    </source>
</evidence>
<sequence length="399" mass="46106">MSVTNGRNKGDEKTIIRPIAWPNELKLNVFDLFKARATPYESLKLGALDRWTRTNFMPTARIHILPHGWEEPEYWPPPKDGPISTLFIRHDEIPKFCQAIKDFTALNFSSNALPFFCNIREASIHLSPSEAPRNKLATATNRLRLSHLLLVVPDHHVSEAYGFLARSYPGIHELTLQFVFGEDRMERILNGEEFYPELIGGDLDADQRAFFKRPNQRLRFAALRTHVSLMDDARFAKATQHFTDLRKLTVCTPFTLFRARRETDELIDWLGNVIPTLTDIYIAFRHWDPIFECMNIEPEVGHFSRKETESWTRGEWEEGEIWVDMDDESEDLNYIIRHGHSSSDEDEVGSVNGEEVGAESEAGWGSESGDVGEAESEEEWETEEANSKPLPRYYKKLYR</sequence>
<evidence type="ECO:0000313" key="2">
    <source>
        <dbReference type="EMBL" id="KAF6755996.1"/>
    </source>
</evidence>
<evidence type="ECO:0000256" key="1">
    <source>
        <dbReference type="SAM" id="MobiDB-lite"/>
    </source>
</evidence>
<keyword evidence="3" id="KW-1185">Reference proteome</keyword>
<feature type="region of interest" description="Disordered" evidence="1">
    <location>
        <begin position="339"/>
        <end position="387"/>
    </location>
</feature>
<organism evidence="2 3">
    <name type="scientific">Ephemerocybe angulata</name>
    <dbReference type="NCBI Taxonomy" id="980116"/>
    <lineage>
        <taxon>Eukaryota</taxon>
        <taxon>Fungi</taxon>
        <taxon>Dikarya</taxon>
        <taxon>Basidiomycota</taxon>
        <taxon>Agaricomycotina</taxon>
        <taxon>Agaricomycetes</taxon>
        <taxon>Agaricomycetidae</taxon>
        <taxon>Agaricales</taxon>
        <taxon>Agaricineae</taxon>
        <taxon>Psathyrellaceae</taxon>
        <taxon>Ephemerocybe</taxon>
    </lineage>
</organism>
<dbReference type="EMBL" id="JACGCI010000028">
    <property type="protein sequence ID" value="KAF6755996.1"/>
    <property type="molecule type" value="Genomic_DNA"/>
</dbReference>
<name>A0A8H6HZT5_9AGAR</name>
<protein>
    <submittedName>
        <fullName evidence="2">Uncharacterized protein</fullName>
    </submittedName>
</protein>
<accession>A0A8H6HZT5</accession>
<feature type="compositionally biased region" description="Acidic residues" evidence="1">
    <location>
        <begin position="370"/>
        <end position="384"/>
    </location>
</feature>
<proteinExistence type="predicted"/>